<evidence type="ECO:0000256" key="2">
    <source>
        <dbReference type="ARBA" id="ARBA00019992"/>
    </source>
</evidence>
<dbReference type="AlphaFoldDB" id="A0A2A7S518"/>
<comment type="caution">
    <text evidence="5">The sequence shown here is derived from an EMBL/GenBank/DDBJ whole genome shotgun (WGS) entry which is preliminary data.</text>
</comment>
<dbReference type="InterPro" id="IPR011990">
    <property type="entry name" value="TPR-like_helical_dom_sf"/>
</dbReference>
<dbReference type="Gene3D" id="1.25.40.10">
    <property type="entry name" value="Tetratricopeptide repeat domain"/>
    <property type="match status" value="1"/>
</dbReference>
<organism evidence="5 6">
    <name type="scientific">Burkholderia gladioli</name>
    <name type="common">Pseudomonas marginata</name>
    <name type="synonym">Phytomonas marginata</name>
    <dbReference type="NCBI Taxonomy" id="28095"/>
    <lineage>
        <taxon>Bacteria</taxon>
        <taxon>Pseudomonadati</taxon>
        <taxon>Pseudomonadota</taxon>
        <taxon>Betaproteobacteria</taxon>
        <taxon>Burkholderiales</taxon>
        <taxon>Burkholderiaceae</taxon>
        <taxon>Burkholderia</taxon>
    </lineage>
</organism>
<name>A0A2A7S518_BURGA</name>
<evidence type="ECO:0000256" key="3">
    <source>
        <dbReference type="ARBA" id="ARBA00022737"/>
    </source>
</evidence>
<evidence type="ECO:0000256" key="4">
    <source>
        <dbReference type="ARBA" id="ARBA00022803"/>
    </source>
</evidence>
<proteinExistence type="inferred from homology"/>
<dbReference type="PANTHER" id="PTHR16263:SF4">
    <property type="entry name" value="TETRATRICOPEPTIDE REPEAT PROTEIN 38"/>
    <property type="match status" value="1"/>
</dbReference>
<dbReference type="Proteomes" id="UP000220629">
    <property type="component" value="Unassembled WGS sequence"/>
</dbReference>
<comment type="similarity">
    <text evidence="1">Belongs to the TTC38 family.</text>
</comment>
<protein>
    <recommendedName>
        <fullName evidence="2">Tetratricopeptide repeat protein 38</fullName>
    </recommendedName>
</protein>
<evidence type="ECO:0000313" key="6">
    <source>
        <dbReference type="Proteomes" id="UP000220629"/>
    </source>
</evidence>
<evidence type="ECO:0000256" key="1">
    <source>
        <dbReference type="ARBA" id="ARBA00005857"/>
    </source>
</evidence>
<dbReference type="CDD" id="cd05804">
    <property type="entry name" value="StaR_like"/>
    <property type="match status" value="1"/>
</dbReference>
<gene>
    <name evidence="5" type="ORF">CRM94_29400</name>
</gene>
<dbReference type="InterPro" id="IPR033891">
    <property type="entry name" value="TTC38"/>
</dbReference>
<keyword evidence="4" id="KW-0802">TPR repeat</keyword>
<accession>A0A2A7S518</accession>
<evidence type="ECO:0000313" key="5">
    <source>
        <dbReference type="EMBL" id="PEH38499.1"/>
    </source>
</evidence>
<keyword evidence="3" id="KW-0677">Repeat</keyword>
<dbReference type="PANTHER" id="PTHR16263">
    <property type="entry name" value="TETRATRICOPEPTIDE REPEAT PROTEIN 38"/>
    <property type="match status" value="1"/>
</dbReference>
<reference evidence="6" key="1">
    <citation type="submission" date="2017-09" db="EMBL/GenBank/DDBJ databases">
        <title>FDA dAtabase for Regulatory Grade micrObial Sequences (FDA-ARGOS): Supporting development and validation of Infectious Disease Dx tests.</title>
        <authorList>
            <person name="Minogue T."/>
            <person name="Wolcott M."/>
            <person name="Wasieloski L."/>
            <person name="Aguilar W."/>
            <person name="Moore D."/>
            <person name="Tallon L."/>
            <person name="Sadzewicz L."/>
            <person name="Ott S."/>
            <person name="Zhao X."/>
            <person name="Nagaraj S."/>
            <person name="Vavikolanu K."/>
            <person name="Aluvathingal J."/>
            <person name="Nadendla S."/>
            <person name="Sichtig H."/>
        </authorList>
    </citation>
    <scope>NUCLEOTIDE SEQUENCE [LARGE SCALE GENOMIC DNA]</scope>
    <source>
        <strain evidence="6">FDAARGOS_390</strain>
    </source>
</reference>
<dbReference type="RefSeq" id="WP_096748931.1">
    <property type="nucleotide sequence ID" value="NZ_CADEPO010000002.1"/>
</dbReference>
<dbReference type="SUPFAM" id="SSF48452">
    <property type="entry name" value="TPR-like"/>
    <property type="match status" value="1"/>
</dbReference>
<dbReference type="EMBL" id="PDDY01000004">
    <property type="protein sequence ID" value="PEH38499.1"/>
    <property type="molecule type" value="Genomic_DNA"/>
</dbReference>
<sequence length="467" mass="52122">MKPALADTFGQHWHADDPATLARWNRAIRDYFTFRGNPVGDALALSNDATFVMGDVFALSMLLFDGEPKTSPRIAPRLQRLAERFADATEQEQGHIRAVQACAEGEITRATEHWQAVLEREPGDLLAMKLAHEAHFLVGDAARMLDSMRRAMRDWRPDQPGYGFVLGQYAFALEENGHYAAAEGPALLALERERDDCWALHALIHVHEMQNRHDACLALLDALKPRWSEQPLLLAHIWWHLALRYVAARRYDEALAIHDAHLASVDAASAFRLTDGTSLLWRLELAGQEVGERWQLLADKWLGHAERHGNGFLDVHIAMAFAGARRTDELRRFLAGFDQPALAGGASELDQIRRQVTAPVCAALAAYGDGEHAAACEMLGAALPALHRIGGSNAQRDLFKRTLAASQLRAGKLAECRRFLLKCLDEAPNTTWVLDELARVEERAEDPAMAAHYRAWARLTIEPLRTE</sequence>